<evidence type="ECO:0000313" key="1">
    <source>
        <dbReference type="EMBL" id="GBN14115.1"/>
    </source>
</evidence>
<sequence>MKLLYALSIGQRIYTSAFVNSCREQELNSLLDWVYNKRCEPSLLSGASVFPTGLDFFFRKVCSLFLYVNLQLHSNPDVPAVPSLLTESVLVFTW</sequence>
<evidence type="ECO:0000313" key="2">
    <source>
        <dbReference type="Proteomes" id="UP000499080"/>
    </source>
</evidence>
<dbReference type="EMBL" id="BGPR01005866">
    <property type="protein sequence ID" value="GBN14115.1"/>
    <property type="molecule type" value="Genomic_DNA"/>
</dbReference>
<reference evidence="1 2" key="1">
    <citation type="journal article" date="2019" name="Sci. Rep.">
        <title>Orb-weaving spider Araneus ventricosus genome elucidates the spidroin gene catalogue.</title>
        <authorList>
            <person name="Kono N."/>
            <person name="Nakamura H."/>
            <person name="Ohtoshi R."/>
            <person name="Moran D.A.P."/>
            <person name="Shinohara A."/>
            <person name="Yoshida Y."/>
            <person name="Fujiwara M."/>
            <person name="Mori M."/>
            <person name="Tomita M."/>
            <person name="Arakawa K."/>
        </authorList>
    </citation>
    <scope>NUCLEOTIDE SEQUENCE [LARGE SCALE GENOMIC DNA]</scope>
</reference>
<dbReference type="Proteomes" id="UP000499080">
    <property type="component" value="Unassembled WGS sequence"/>
</dbReference>
<accession>A0A4Y2LH86</accession>
<proteinExistence type="predicted"/>
<name>A0A4Y2LH86_ARAVE</name>
<protein>
    <submittedName>
        <fullName evidence="1">Uncharacterized protein</fullName>
    </submittedName>
</protein>
<gene>
    <name evidence="1" type="ORF">AVEN_209190_1</name>
</gene>
<organism evidence="1 2">
    <name type="scientific">Araneus ventricosus</name>
    <name type="common">Orbweaver spider</name>
    <name type="synonym">Epeira ventricosa</name>
    <dbReference type="NCBI Taxonomy" id="182803"/>
    <lineage>
        <taxon>Eukaryota</taxon>
        <taxon>Metazoa</taxon>
        <taxon>Ecdysozoa</taxon>
        <taxon>Arthropoda</taxon>
        <taxon>Chelicerata</taxon>
        <taxon>Arachnida</taxon>
        <taxon>Araneae</taxon>
        <taxon>Araneomorphae</taxon>
        <taxon>Entelegynae</taxon>
        <taxon>Araneoidea</taxon>
        <taxon>Araneidae</taxon>
        <taxon>Araneus</taxon>
    </lineage>
</organism>
<dbReference type="AlphaFoldDB" id="A0A4Y2LH86"/>
<comment type="caution">
    <text evidence="1">The sequence shown here is derived from an EMBL/GenBank/DDBJ whole genome shotgun (WGS) entry which is preliminary data.</text>
</comment>
<keyword evidence="2" id="KW-1185">Reference proteome</keyword>